<name>A0A5R8KFU2_9BACT</name>
<dbReference type="SUPFAM" id="SSF54995">
    <property type="entry name" value="Ribosomal protein S6"/>
    <property type="match status" value="1"/>
</dbReference>
<evidence type="ECO:0000313" key="7">
    <source>
        <dbReference type="EMBL" id="TLD71101.1"/>
    </source>
</evidence>
<sequence>MSRKYEALIVLDTKGKEDNIDTLVTQLTKEFEANGASLKQIDNLGKKKFPYAPRHVEGGWYVNLHFESEPESVDKIKGSLKLNENIYQQYYQRA</sequence>
<dbReference type="GO" id="GO:0003735">
    <property type="term" value="F:structural constituent of ribosome"/>
    <property type="evidence" value="ECO:0007669"/>
    <property type="project" value="InterPro"/>
</dbReference>
<protein>
    <recommendedName>
        <fullName evidence="5">Small ribosomal subunit protein bS6</fullName>
    </recommendedName>
    <alternativeName>
        <fullName evidence="6">30S ribosomal protein S6</fullName>
    </alternativeName>
</protein>
<dbReference type="NCBIfam" id="TIGR00166">
    <property type="entry name" value="S6"/>
    <property type="match status" value="1"/>
</dbReference>
<reference evidence="7 8" key="1">
    <citation type="submission" date="2019-05" db="EMBL/GenBank/DDBJ databases">
        <title>Verrucobacter flavum gen. nov., sp. nov. a new member of the family Verrucomicrobiaceae.</title>
        <authorList>
            <person name="Szuroczki S."/>
            <person name="Abbaszade G."/>
            <person name="Szabo A."/>
            <person name="Felfoldi T."/>
            <person name="Schumann P."/>
            <person name="Boka K."/>
            <person name="Keki Z."/>
            <person name="Toumi M."/>
            <person name="Toth E."/>
        </authorList>
    </citation>
    <scope>NUCLEOTIDE SEQUENCE [LARGE SCALE GENOMIC DNA]</scope>
    <source>
        <strain evidence="7 8">MG-N-17</strain>
    </source>
</reference>
<accession>A0A5R8KFU2</accession>
<dbReference type="InterPro" id="IPR000529">
    <property type="entry name" value="Ribosomal_bS6"/>
</dbReference>
<organism evidence="7 8">
    <name type="scientific">Phragmitibacter flavus</name>
    <dbReference type="NCBI Taxonomy" id="2576071"/>
    <lineage>
        <taxon>Bacteria</taxon>
        <taxon>Pseudomonadati</taxon>
        <taxon>Verrucomicrobiota</taxon>
        <taxon>Verrucomicrobiia</taxon>
        <taxon>Verrucomicrobiales</taxon>
        <taxon>Verrucomicrobiaceae</taxon>
        <taxon>Phragmitibacter</taxon>
    </lineage>
</organism>
<evidence type="ECO:0000256" key="5">
    <source>
        <dbReference type="ARBA" id="ARBA00035294"/>
    </source>
</evidence>
<dbReference type="RefSeq" id="WP_138085929.1">
    <property type="nucleotide sequence ID" value="NZ_VAUV01000006.1"/>
</dbReference>
<dbReference type="Pfam" id="PF01250">
    <property type="entry name" value="Ribosomal_S6"/>
    <property type="match status" value="1"/>
</dbReference>
<proteinExistence type="inferred from homology"/>
<dbReference type="GO" id="GO:1990904">
    <property type="term" value="C:ribonucleoprotein complex"/>
    <property type="evidence" value="ECO:0007669"/>
    <property type="project" value="UniProtKB-KW"/>
</dbReference>
<keyword evidence="2 7" id="KW-0689">Ribosomal protein</keyword>
<evidence type="ECO:0000313" key="8">
    <source>
        <dbReference type="Proteomes" id="UP000306196"/>
    </source>
</evidence>
<evidence type="ECO:0000256" key="3">
    <source>
        <dbReference type="ARBA" id="ARBA00023274"/>
    </source>
</evidence>
<evidence type="ECO:0000256" key="1">
    <source>
        <dbReference type="ARBA" id="ARBA00009512"/>
    </source>
</evidence>
<comment type="function">
    <text evidence="4">Binds together with bS18 to 16S ribosomal RNA.</text>
</comment>
<evidence type="ECO:0000256" key="6">
    <source>
        <dbReference type="ARBA" id="ARBA00035520"/>
    </source>
</evidence>
<dbReference type="EMBL" id="VAUV01000006">
    <property type="protein sequence ID" value="TLD71101.1"/>
    <property type="molecule type" value="Genomic_DNA"/>
</dbReference>
<keyword evidence="8" id="KW-1185">Reference proteome</keyword>
<dbReference type="InterPro" id="IPR020814">
    <property type="entry name" value="Ribosomal_S6_plastid/chlpt"/>
</dbReference>
<dbReference type="GO" id="GO:0006412">
    <property type="term" value="P:translation"/>
    <property type="evidence" value="ECO:0007669"/>
    <property type="project" value="InterPro"/>
</dbReference>
<gene>
    <name evidence="7" type="primary">rpsF</name>
    <name evidence="7" type="ORF">FEM03_09310</name>
</gene>
<dbReference type="CDD" id="cd00473">
    <property type="entry name" value="bS6"/>
    <property type="match status" value="1"/>
</dbReference>
<dbReference type="InterPro" id="IPR035980">
    <property type="entry name" value="Ribosomal_bS6_sf"/>
</dbReference>
<dbReference type="GO" id="GO:0019843">
    <property type="term" value="F:rRNA binding"/>
    <property type="evidence" value="ECO:0007669"/>
    <property type="project" value="InterPro"/>
</dbReference>
<keyword evidence="3" id="KW-0687">Ribonucleoprotein</keyword>
<evidence type="ECO:0000256" key="4">
    <source>
        <dbReference type="ARBA" id="ARBA00035104"/>
    </source>
</evidence>
<comment type="caution">
    <text evidence="7">The sequence shown here is derived from an EMBL/GenBank/DDBJ whole genome shotgun (WGS) entry which is preliminary data.</text>
</comment>
<dbReference type="InterPro" id="IPR014717">
    <property type="entry name" value="Transl_elong_EF1B/ribsomal_bS6"/>
</dbReference>
<dbReference type="GO" id="GO:0005840">
    <property type="term" value="C:ribosome"/>
    <property type="evidence" value="ECO:0007669"/>
    <property type="project" value="UniProtKB-KW"/>
</dbReference>
<dbReference type="Proteomes" id="UP000306196">
    <property type="component" value="Unassembled WGS sequence"/>
</dbReference>
<evidence type="ECO:0000256" key="2">
    <source>
        <dbReference type="ARBA" id="ARBA00022980"/>
    </source>
</evidence>
<dbReference type="Gene3D" id="3.30.70.60">
    <property type="match status" value="1"/>
</dbReference>
<comment type="similarity">
    <text evidence="1">Belongs to the bacterial ribosomal protein bS6 family.</text>
</comment>
<dbReference type="OrthoDB" id="195283at2"/>
<dbReference type="AlphaFoldDB" id="A0A5R8KFU2"/>